<organism evidence="2 3">
    <name type="scientific">Actinopolymorpha rutila</name>
    <dbReference type="NCBI Taxonomy" id="446787"/>
    <lineage>
        <taxon>Bacteria</taxon>
        <taxon>Bacillati</taxon>
        <taxon>Actinomycetota</taxon>
        <taxon>Actinomycetes</taxon>
        <taxon>Propionibacteriales</taxon>
        <taxon>Actinopolymorphaceae</taxon>
        <taxon>Actinopolymorpha</taxon>
    </lineage>
</organism>
<evidence type="ECO:0000313" key="3">
    <source>
        <dbReference type="Proteomes" id="UP000579605"/>
    </source>
</evidence>
<reference evidence="2 3" key="1">
    <citation type="submission" date="2020-07" db="EMBL/GenBank/DDBJ databases">
        <title>Sequencing the genomes of 1000 actinobacteria strains.</title>
        <authorList>
            <person name="Klenk H.-P."/>
        </authorList>
    </citation>
    <scope>NUCLEOTIDE SEQUENCE [LARGE SCALE GENOMIC DNA]</scope>
    <source>
        <strain evidence="2 3">DSM 18448</strain>
    </source>
</reference>
<dbReference type="Proteomes" id="UP000579605">
    <property type="component" value="Unassembled WGS sequence"/>
</dbReference>
<gene>
    <name evidence="2" type="ORF">F4554_005999</name>
</gene>
<proteinExistence type="predicted"/>
<dbReference type="InterPro" id="IPR025847">
    <property type="entry name" value="MEDS_domain"/>
</dbReference>
<protein>
    <submittedName>
        <fullName evidence="2">Anti-anti-sigma factor</fullName>
    </submittedName>
</protein>
<dbReference type="EMBL" id="JACBZH010000001">
    <property type="protein sequence ID" value="NYH93361.1"/>
    <property type="molecule type" value="Genomic_DNA"/>
</dbReference>
<dbReference type="PROSITE" id="PS50801">
    <property type="entry name" value="STAS"/>
    <property type="match status" value="1"/>
</dbReference>
<dbReference type="CDD" id="cd07043">
    <property type="entry name" value="STAS_anti-anti-sigma_factors"/>
    <property type="match status" value="1"/>
</dbReference>
<feature type="domain" description="STAS" evidence="1">
    <location>
        <begin position="199"/>
        <end position="269"/>
    </location>
</feature>
<dbReference type="InterPro" id="IPR058548">
    <property type="entry name" value="MlaB-like_STAS"/>
</dbReference>
<accession>A0A852ZJV8</accession>
<evidence type="ECO:0000259" key="1">
    <source>
        <dbReference type="PROSITE" id="PS50801"/>
    </source>
</evidence>
<sequence length="292" mass="32515">MTCTLQQPVGQMQAGDHGCLSFDTDAEQREVLTSYIRTGLERHEQVMYFAAGDPTTVLDFLRDRSLEPDRFLASGQFQVIAPQQGFHAFTPFDPDIMVGQLRQAAARAFEAGYRALRLTGEESALRGRPGSERLPEYEQKTVDIFAEGPVLGLCQYDRRIFSPAEMTAAESGHAKSVVPDPVYQDARLFITRMFRPPGYRMVGELDIAQVAAWLAWISRAALGKEDDLHLNLAGLRFIDVAGARMLALLSDKLALRGRRLVLHDLEPAQCIVFHLAGWDRLPNLVMTAEVPA</sequence>
<dbReference type="Pfam" id="PF14417">
    <property type="entry name" value="MEDS"/>
    <property type="match status" value="1"/>
</dbReference>
<dbReference type="Gene3D" id="3.30.750.24">
    <property type="entry name" value="STAS domain"/>
    <property type="match status" value="1"/>
</dbReference>
<dbReference type="RefSeq" id="WP_179790898.1">
    <property type="nucleotide sequence ID" value="NZ_BAAARR010000045.1"/>
</dbReference>
<dbReference type="InterPro" id="IPR002645">
    <property type="entry name" value="STAS_dom"/>
</dbReference>
<dbReference type="SUPFAM" id="SSF52091">
    <property type="entry name" value="SpoIIaa-like"/>
    <property type="match status" value="1"/>
</dbReference>
<keyword evidence="3" id="KW-1185">Reference proteome</keyword>
<dbReference type="InterPro" id="IPR036513">
    <property type="entry name" value="STAS_dom_sf"/>
</dbReference>
<dbReference type="Pfam" id="PF13466">
    <property type="entry name" value="STAS_2"/>
    <property type="match status" value="1"/>
</dbReference>
<dbReference type="AlphaFoldDB" id="A0A852ZJV8"/>
<evidence type="ECO:0000313" key="2">
    <source>
        <dbReference type="EMBL" id="NYH93361.1"/>
    </source>
</evidence>
<comment type="caution">
    <text evidence="2">The sequence shown here is derived from an EMBL/GenBank/DDBJ whole genome shotgun (WGS) entry which is preliminary data.</text>
</comment>
<name>A0A852ZJV8_9ACTN</name>